<feature type="region of interest" description="Disordered" evidence="7">
    <location>
        <begin position="377"/>
        <end position="430"/>
    </location>
</feature>
<dbReference type="GO" id="GO:0039615">
    <property type="term" value="C:T=1 icosahedral viral capsid"/>
    <property type="evidence" value="ECO:0007669"/>
    <property type="project" value="UniProtKB-UniRule"/>
</dbReference>
<evidence type="ECO:0000256" key="5">
    <source>
        <dbReference type="ARBA" id="ARBA00022844"/>
    </source>
</evidence>
<sequence length="430" mass="49096">HRVSYICWWESEFGDPKQIHYQSLHPSQLLLRRRKVLMLSKLDGGRKKKKIFIRPPSTQENKWYSQNSWCQVNLFKLGFSLINFNTPFLHHGQKSNAVWIGWYSTSLALTSRLYYNTETFDSFAYPCMYRAHWDDGVGNYLLLNKDNKSWGSGTTTELTALKIDMPYYQYFYGSNLLRGVNGTYMDHTLPIHRPNVCGILWYPDLALLDSTDRTYVANRFLQTPDQLQPRNTKVWVLFSDKTKNHPSGFTWPPSIPITSATEEAKMPTVNTVRKIQTAISSNSPFALHTLDVDPSLPLNINIAFTYKSYWQWGGAPYTPSDAVNPCDSDAPTGRDHAGVQLSDPARVSLHNLHPWDLDSKGIVTRECLQRLLQDIFDAGPARQQSPERESGKEKDKESGDEDEQEPSDSDSYSSAVTSRSSSEEETEAEE</sequence>
<evidence type="ECO:0000256" key="3">
    <source>
        <dbReference type="ARBA" id="ARBA00022431"/>
    </source>
</evidence>
<comment type="function">
    <text evidence="6">Self-assembles to form an icosahedral capsid.</text>
</comment>
<evidence type="ECO:0000256" key="4">
    <source>
        <dbReference type="ARBA" id="ARBA00022561"/>
    </source>
</evidence>
<proteinExistence type="inferred from homology"/>
<feature type="non-terminal residue" evidence="8">
    <location>
        <position position="1"/>
    </location>
</feature>
<feature type="compositionally biased region" description="Low complexity" evidence="7">
    <location>
        <begin position="409"/>
        <end position="420"/>
    </location>
</feature>
<evidence type="ECO:0000256" key="7">
    <source>
        <dbReference type="SAM" id="MobiDB-lite"/>
    </source>
</evidence>
<keyword evidence="3 6" id="KW-1140">T=1 icosahedral capsid protein</keyword>
<keyword evidence="4 6" id="KW-0167">Capsid protein</keyword>
<comment type="similarity">
    <text evidence="2 6">Belongs to the anelloviridae capsid protein family.</text>
</comment>
<dbReference type="InterPro" id="IPR004219">
    <property type="entry name" value="TTvirus_Unk"/>
</dbReference>
<feature type="non-terminal residue" evidence="8">
    <location>
        <position position="430"/>
    </location>
</feature>
<organism evidence="8">
    <name type="scientific">Anellovirus fur seal/AAUST58/BR/2012</name>
    <dbReference type="NCBI Taxonomy" id="1659791"/>
    <lineage>
        <taxon>Viruses</taxon>
        <taxon>Monodnaviria</taxon>
        <taxon>Shotokuvirae</taxon>
        <taxon>Commensaviricota</taxon>
        <taxon>Cardeaviricetes</taxon>
        <taxon>Sanitavirales</taxon>
        <taxon>Anelloviridae</taxon>
    </lineage>
</organism>
<feature type="compositionally biased region" description="Acidic residues" evidence="7">
    <location>
        <begin position="398"/>
        <end position="408"/>
    </location>
</feature>
<accession>A0A0G2YAS9</accession>
<comment type="subcellular location">
    <subcellularLocation>
        <location evidence="1 6">Virion</location>
    </subcellularLocation>
</comment>
<feature type="compositionally biased region" description="Basic and acidic residues" evidence="7">
    <location>
        <begin position="385"/>
        <end position="397"/>
    </location>
</feature>
<evidence type="ECO:0000313" key="8">
    <source>
        <dbReference type="EMBL" id="AKI82145.1"/>
    </source>
</evidence>
<protein>
    <recommendedName>
        <fullName evidence="6">Capsid protein</fullName>
    </recommendedName>
</protein>
<evidence type="ECO:0000256" key="1">
    <source>
        <dbReference type="ARBA" id="ARBA00004328"/>
    </source>
</evidence>
<name>A0A0G2YAS9_9VIRU</name>
<evidence type="ECO:0000256" key="2">
    <source>
        <dbReference type="ARBA" id="ARBA00006131"/>
    </source>
</evidence>
<dbReference type="EMBL" id="KR261062">
    <property type="protein sequence ID" value="AKI82145.1"/>
    <property type="molecule type" value="Genomic_DNA"/>
</dbReference>
<keyword evidence="5 6" id="KW-0946">Virion</keyword>
<dbReference type="Pfam" id="PF02956">
    <property type="entry name" value="TT_ORF1"/>
    <property type="match status" value="1"/>
</dbReference>
<evidence type="ECO:0000256" key="6">
    <source>
        <dbReference type="RuleBase" id="RU361230"/>
    </source>
</evidence>
<reference evidence="8" key="1">
    <citation type="journal article" date="2016" name="PLoS ONE">
        <title>Metagenomic Survey of Viral Diversity Obtained from Feces of Subantarctic and South American Fur Seals.</title>
        <authorList>
            <person name="Kluge M."/>
            <person name="Campos F.S."/>
            <person name="Tavares M."/>
            <person name="de Amorim D.B."/>
            <person name="Valdez F.P."/>
            <person name="Giongo A."/>
            <person name="Roehe P.M."/>
            <person name="Franco A.C."/>
        </authorList>
    </citation>
    <scope>NUCLEOTIDE SEQUENCE</scope>
    <source>
        <strain evidence="8">Fur seal/AAUST58/BR/2012</strain>
    </source>
</reference>